<dbReference type="RefSeq" id="WP_021053357.1">
    <property type="nucleotide sequence ID" value="NZ_KE356561.1"/>
</dbReference>
<evidence type="ECO:0000313" key="1">
    <source>
        <dbReference type="EMBL" id="ERG93863.1"/>
    </source>
</evidence>
<dbReference type="EMBL" id="KE356561">
    <property type="protein sequence ID" value="ERG93863.1"/>
    <property type="molecule type" value="Genomic_DNA"/>
</dbReference>
<evidence type="ECO:0000313" key="2">
    <source>
        <dbReference type="Proteomes" id="UP000030710"/>
    </source>
</evidence>
<sequence>MSVENDVSVEVHQSEEELILYLSREMDMEYADAKEYYEQQATVVA</sequence>
<name>U1NB79_9EURY</name>
<protein>
    <submittedName>
        <fullName evidence="1">Uncharacterized protein</fullName>
    </submittedName>
</protein>
<dbReference type="AlphaFoldDB" id="U1NB79"/>
<organism evidence="1 2">
    <name type="scientific">Haloquadratum walsbyi J07HQW2</name>
    <dbReference type="NCBI Taxonomy" id="1238425"/>
    <lineage>
        <taxon>Archaea</taxon>
        <taxon>Methanobacteriati</taxon>
        <taxon>Methanobacteriota</taxon>
        <taxon>Stenosarchaea group</taxon>
        <taxon>Halobacteria</taxon>
        <taxon>Halobacteriales</taxon>
        <taxon>Haloferacaceae</taxon>
        <taxon>Haloquadratum</taxon>
    </lineage>
</organism>
<dbReference type="Proteomes" id="UP000030710">
    <property type="component" value="Unassembled WGS sequence"/>
</dbReference>
<accession>U1NB79</accession>
<dbReference type="HOGENOM" id="CLU_3194449_0_0_2"/>
<proteinExistence type="predicted"/>
<gene>
    <name evidence="1" type="ORF">J07HQW2_00297</name>
</gene>
<reference evidence="1 2" key="1">
    <citation type="journal article" date="2013" name="PLoS ONE">
        <title>Assembly-driven community genomics of a hypersaline microbial ecosystem.</title>
        <authorList>
            <person name="Podell S."/>
            <person name="Ugalde J.A."/>
            <person name="Narasingarao P."/>
            <person name="Banfield J.F."/>
            <person name="Heidelberg K.B."/>
            <person name="Allen E.E."/>
        </authorList>
    </citation>
    <scope>NUCLEOTIDE SEQUENCE [LARGE SCALE GENOMIC DNA]</scope>
    <source>
        <strain evidence="2">J07HQW2</strain>
    </source>
</reference>